<keyword evidence="3 5" id="KW-1133">Transmembrane helix</keyword>
<keyword evidence="4 5" id="KW-0472">Membrane</keyword>
<dbReference type="PANTHER" id="PTHR11785:SF531">
    <property type="entry name" value="LARGE NEUTRAL AMINO ACIDS TRANSPORTER SMALL SUBUNIT 1"/>
    <property type="match status" value="1"/>
</dbReference>
<proteinExistence type="predicted"/>
<feature type="transmembrane region" description="Helical" evidence="5">
    <location>
        <begin position="24"/>
        <end position="51"/>
    </location>
</feature>
<reference evidence="6" key="1">
    <citation type="submission" date="2017-02" db="UniProtKB">
        <authorList>
            <consortium name="WormBaseParasite"/>
        </authorList>
    </citation>
    <scope>IDENTIFICATION</scope>
</reference>
<feature type="transmembrane region" description="Helical" evidence="5">
    <location>
        <begin position="71"/>
        <end position="90"/>
    </location>
</feature>
<dbReference type="Pfam" id="PF13520">
    <property type="entry name" value="AA_permease_2"/>
    <property type="match status" value="1"/>
</dbReference>
<sequence>LTNRTSFYASLFQTFAQRLYSHGWWIMSIFVALSTFGGVNGAMLTTSRIFFVAGEESQMPRIMAFLHIHKLTPLPAVVFTAFFSLLYLSVTDLYKLMNYLGFVQWFAISLSVLIVLIFRVTRKNAIRPVRVPIILPIIYVGMSAFLIIFSFVGAPMESLYGCAIIATGIPVYLLGITWSPKPKCFQKKVDAITTGAQKALQLAPQN</sequence>
<evidence type="ECO:0000256" key="5">
    <source>
        <dbReference type="SAM" id="Phobius"/>
    </source>
</evidence>
<dbReference type="STRING" id="102285.A0A0R3TFZ2"/>
<accession>A0A0R3TFZ2</accession>
<evidence type="ECO:0000256" key="4">
    <source>
        <dbReference type="ARBA" id="ARBA00023136"/>
    </source>
</evidence>
<dbReference type="GO" id="GO:0016020">
    <property type="term" value="C:membrane"/>
    <property type="evidence" value="ECO:0007669"/>
    <property type="project" value="UniProtKB-SubCell"/>
</dbReference>
<evidence type="ECO:0000256" key="3">
    <source>
        <dbReference type="ARBA" id="ARBA00022989"/>
    </source>
</evidence>
<evidence type="ECO:0000313" key="6">
    <source>
        <dbReference type="WBParaSite" id="HNAJ_0000598301-mRNA-1"/>
    </source>
</evidence>
<feature type="transmembrane region" description="Helical" evidence="5">
    <location>
        <begin position="133"/>
        <end position="152"/>
    </location>
</feature>
<dbReference type="PANTHER" id="PTHR11785">
    <property type="entry name" value="AMINO ACID TRANSPORTER"/>
    <property type="match status" value="1"/>
</dbReference>
<feature type="transmembrane region" description="Helical" evidence="5">
    <location>
        <begin position="158"/>
        <end position="178"/>
    </location>
</feature>
<dbReference type="GO" id="GO:0015179">
    <property type="term" value="F:L-amino acid transmembrane transporter activity"/>
    <property type="evidence" value="ECO:0007669"/>
    <property type="project" value="TreeGrafter"/>
</dbReference>
<dbReference type="AlphaFoldDB" id="A0A0R3TFZ2"/>
<dbReference type="InterPro" id="IPR050598">
    <property type="entry name" value="AminoAcid_Transporter"/>
</dbReference>
<keyword evidence="2 5" id="KW-0812">Transmembrane</keyword>
<organism evidence="6">
    <name type="scientific">Rodentolepis nana</name>
    <name type="common">Dwarf tapeworm</name>
    <name type="synonym">Hymenolepis nana</name>
    <dbReference type="NCBI Taxonomy" id="102285"/>
    <lineage>
        <taxon>Eukaryota</taxon>
        <taxon>Metazoa</taxon>
        <taxon>Spiralia</taxon>
        <taxon>Lophotrochozoa</taxon>
        <taxon>Platyhelminthes</taxon>
        <taxon>Cestoda</taxon>
        <taxon>Eucestoda</taxon>
        <taxon>Cyclophyllidea</taxon>
        <taxon>Hymenolepididae</taxon>
        <taxon>Rodentolepis</taxon>
    </lineage>
</organism>
<name>A0A0R3TFZ2_RODNA</name>
<dbReference type="Gene3D" id="1.20.1740.10">
    <property type="entry name" value="Amino acid/polyamine transporter I"/>
    <property type="match status" value="1"/>
</dbReference>
<feature type="transmembrane region" description="Helical" evidence="5">
    <location>
        <begin position="102"/>
        <end position="121"/>
    </location>
</feature>
<comment type="subcellular location">
    <subcellularLocation>
        <location evidence="1">Membrane</location>
        <topology evidence="1">Multi-pass membrane protein</topology>
    </subcellularLocation>
</comment>
<protein>
    <submittedName>
        <fullName evidence="6">Amino acid permease</fullName>
    </submittedName>
</protein>
<evidence type="ECO:0000256" key="1">
    <source>
        <dbReference type="ARBA" id="ARBA00004141"/>
    </source>
</evidence>
<evidence type="ECO:0000256" key="2">
    <source>
        <dbReference type="ARBA" id="ARBA00022692"/>
    </source>
</evidence>
<dbReference type="WBParaSite" id="HNAJ_0000598301-mRNA-1">
    <property type="protein sequence ID" value="HNAJ_0000598301-mRNA-1"/>
    <property type="gene ID" value="HNAJ_0000598301"/>
</dbReference>
<dbReference type="InterPro" id="IPR002293">
    <property type="entry name" value="AA/rel_permease1"/>
</dbReference>